<dbReference type="CDD" id="cd00063">
    <property type="entry name" value="FN3"/>
    <property type="match status" value="18"/>
</dbReference>
<feature type="domain" description="Fibronectin type-III" evidence="4">
    <location>
        <begin position="619"/>
        <end position="718"/>
    </location>
</feature>
<feature type="domain" description="Fibronectin type-III" evidence="4">
    <location>
        <begin position="413"/>
        <end position="517"/>
    </location>
</feature>
<feature type="domain" description="Fibronectin type-III" evidence="4">
    <location>
        <begin position="1860"/>
        <end position="1959"/>
    </location>
</feature>
<keyword evidence="3" id="KW-0472">Membrane</keyword>
<feature type="compositionally biased region" description="Low complexity" evidence="2">
    <location>
        <begin position="2641"/>
        <end position="2679"/>
    </location>
</feature>
<dbReference type="PRINTS" id="PR00014">
    <property type="entry name" value="FNTYPEIII"/>
</dbReference>
<feature type="region of interest" description="Disordered" evidence="2">
    <location>
        <begin position="88"/>
        <end position="118"/>
    </location>
</feature>
<feature type="region of interest" description="Disordered" evidence="2">
    <location>
        <begin position="2598"/>
        <end position="2621"/>
    </location>
</feature>
<feature type="domain" description="Fibronectin type-III" evidence="4">
    <location>
        <begin position="1126"/>
        <end position="1229"/>
    </location>
</feature>
<dbReference type="PROSITE" id="PS50853">
    <property type="entry name" value="FN3"/>
    <property type="match status" value="19"/>
</dbReference>
<evidence type="ECO:0000256" key="3">
    <source>
        <dbReference type="SAM" id="Phobius"/>
    </source>
</evidence>
<dbReference type="OrthoDB" id="5969272at2759"/>
<feature type="compositionally biased region" description="Basic and acidic residues" evidence="2">
    <location>
        <begin position="2725"/>
        <end position="2747"/>
    </location>
</feature>
<protein>
    <recommendedName>
        <fullName evidence="4">Fibronectin type-III domain-containing protein</fullName>
    </recommendedName>
</protein>
<feature type="region of interest" description="Disordered" evidence="2">
    <location>
        <begin position="2536"/>
        <end position="2586"/>
    </location>
</feature>
<gene>
    <name evidence="5" type="ORF">L596_025641</name>
</gene>
<dbReference type="InterPro" id="IPR036116">
    <property type="entry name" value="FN3_sf"/>
</dbReference>
<feature type="domain" description="Fibronectin type-III" evidence="4">
    <location>
        <begin position="313"/>
        <end position="408"/>
    </location>
</feature>
<proteinExistence type="predicted"/>
<dbReference type="PANTHER" id="PTHR46708">
    <property type="entry name" value="TENASCIN"/>
    <property type="match status" value="1"/>
</dbReference>
<dbReference type="EMBL" id="AZBU02000009">
    <property type="protein sequence ID" value="TKR65205.1"/>
    <property type="molecule type" value="Genomic_DNA"/>
</dbReference>
<dbReference type="FunFam" id="2.60.40.10:FF:000028">
    <property type="entry name" value="Neuronal cell adhesion molecule"/>
    <property type="match status" value="1"/>
</dbReference>
<dbReference type="Pfam" id="PF00041">
    <property type="entry name" value="fn3"/>
    <property type="match status" value="13"/>
</dbReference>
<feature type="region of interest" description="Disordered" evidence="2">
    <location>
        <begin position="2638"/>
        <end position="2700"/>
    </location>
</feature>
<feature type="domain" description="Fibronectin type-III" evidence="4">
    <location>
        <begin position="521"/>
        <end position="614"/>
    </location>
</feature>
<evidence type="ECO:0000256" key="2">
    <source>
        <dbReference type="SAM" id="MobiDB-lite"/>
    </source>
</evidence>
<feature type="domain" description="Fibronectin type-III" evidence="4">
    <location>
        <begin position="1653"/>
        <end position="1750"/>
    </location>
</feature>
<feature type="domain" description="Fibronectin type-III" evidence="4">
    <location>
        <begin position="1330"/>
        <end position="1427"/>
    </location>
</feature>
<feature type="domain" description="Fibronectin type-III" evidence="4">
    <location>
        <begin position="723"/>
        <end position="814"/>
    </location>
</feature>
<feature type="domain" description="Fibronectin type-III" evidence="4">
    <location>
        <begin position="818"/>
        <end position="914"/>
    </location>
</feature>
<name>A0A4V5ZYV6_STECR</name>
<feature type="domain" description="Fibronectin type-III" evidence="4">
    <location>
        <begin position="1232"/>
        <end position="1329"/>
    </location>
</feature>
<feature type="domain" description="Fibronectin type-III" evidence="4">
    <location>
        <begin position="207"/>
        <end position="311"/>
    </location>
</feature>
<evidence type="ECO:0000256" key="1">
    <source>
        <dbReference type="ARBA" id="ARBA00022737"/>
    </source>
</evidence>
<dbReference type="Proteomes" id="UP000298663">
    <property type="component" value="Unassembled WGS sequence"/>
</dbReference>
<evidence type="ECO:0000313" key="5">
    <source>
        <dbReference type="EMBL" id="TKR65205.1"/>
    </source>
</evidence>
<dbReference type="FunFam" id="2.60.40.10:FF:001900">
    <property type="entry name" value="Myotactin form B"/>
    <property type="match status" value="1"/>
</dbReference>
<evidence type="ECO:0000313" key="6">
    <source>
        <dbReference type="Proteomes" id="UP000298663"/>
    </source>
</evidence>
<dbReference type="InterPro" id="IPR003961">
    <property type="entry name" value="FN3_dom"/>
</dbReference>
<keyword evidence="6" id="KW-1185">Reference proteome</keyword>
<dbReference type="Gene3D" id="2.60.40.10">
    <property type="entry name" value="Immunoglobulins"/>
    <property type="match status" value="19"/>
</dbReference>
<keyword evidence="3" id="KW-1133">Transmembrane helix</keyword>
<comment type="caution">
    <text evidence="5">The sequence shown here is derived from an EMBL/GenBank/DDBJ whole genome shotgun (WGS) entry which is preliminary data.</text>
</comment>
<keyword evidence="1" id="KW-0677">Repeat</keyword>
<dbReference type="InterPro" id="IPR013783">
    <property type="entry name" value="Ig-like_fold"/>
</dbReference>
<organism evidence="5 6">
    <name type="scientific">Steinernema carpocapsae</name>
    <name type="common">Entomopathogenic nematode</name>
    <dbReference type="NCBI Taxonomy" id="34508"/>
    <lineage>
        <taxon>Eukaryota</taxon>
        <taxon>Metazoa</taxon>
        <taxon>Ecdysozoa</taxon>
        <taxon>Nematoda</taxon>
        <taxon>Chromadorea</taxon>
        <taxon>Rhabditida</taxon>
        <taxon>Tylenchina</taxon>
        <taxon>Panagrolaimomorpha</taxon>
        <taxon>Strongyloidoidea</taxon>
        <taxon>Steinernematidae</taxon>
        <taxon>Steinernema</taxon>
    </lineage>
</organism>
<evidence type="ECO:0000259" key="4">
    <source>
        <dbReference type="PROSITE" id="PS50853"/>
    </source>
</evidence>
<keyword evidence="3" id="KW-0812">Transmembrane</keyword>
<feature type="domain" description="Fibronectin type-III" evidence="4">
    <location>
        <begin position="1539"/>
        <end position="1648"/>
    </location>
</feature>
<feature type="domain" description="Fibronectin type-III" evidence="4">
    <location>
        <begin position="1441"/>
        <end position="1535"/>
    </location>
</feature>
<feature type="domain" description="Fibronectin type-III" evidence="4">
    <location>
        <begin position="111"/>
        <end position="203"/>
    </location>
</feature>
<feature type="compositionally biased region" description="Polar residues" evidence="2">
    <location>
        <begin position="2610"/>
        <end position="2621"/>
    </location>
</feature>
<feature type="domain" description="Fibronectin type-III" evidence="4">
    <location>
        <begin position="11"/>
        <end position="106"/>
    </location>
</feature>
<feature type="domain" description="Fibronectin type-III" evidence="4">
    <location>
        <begin position="1013"/>
        <end position="1121"/>
    </location>
</feature>
<dbReference type="SMART" id="SM00060">
    <property type="entry name" value="FN3"/>
    <property type="match status" value="20"/>
</dbReference>
<dbReference type="PANTHER" id="PTHR46708:SF2">
    <property type="entry name" value="FIBRONECTIN TYPE-III DOMAIN-CONTAINING PROTEIN"/>
    <property type="match status" value="1"/>
</dbReference>
<accession>A0A4V5ZYV6</accession>
<feature type="domain" description="Fibronectin type-III" evidence="4">
    <location>
        <begin position="919"/>
        <end position="1012"/>
    </location>
</feature>
<reference evidence="5 6" key="1">
    <citation type="journal article" date="2015" name="Genome Biol.">
        <title>Comparative genomics of Steinernema reveals deeply conserved gene regulatory networks.</title>
        <authorList>
            <person name="Dillman A.R."/>
            <person name="Macchietto M."/>
            <person name="Porter C.F."/>
            <person name="Rogers A."/>
            <person name="Williams B."/>
            <person name="Antoshechkin I."/>
            <person name="Lee M.M."/>
            <person name="Goodwin Z."/>
            <person name="Lu X."/>
            <person name="Lewis E.E."/>
            <person name="Goodrich-Blair H."/>
            <person name="Stock S.P."/>
            <person name="Adams B.J."/>
            <person name="Sternberg P.W."/>
            <person name="Mortazavi A."/>
        </authorList>
    </citation>
    <scope>NUCLEOTIDE SEQUENCE [LARGE SCALE GENOMIC DNA]</scope>
    <source>
        <strain evidence="5 6">ALL</strain>
    </source>
</reference>
<feature type="region of interest" description="Disordered" evidence="2">
    <location>
        <begin position="703"/>
        <end position="724"/>
    </location>
</feature>
<dbReference type="InterPro" id="IPR050991">
    <property type="entry name" value="ECM_Regulatory_Proteins"/>
</dbReference>
<feature type="transmembrane region" description="Helical" evidence="3">
    <location>
        <begin position="2203"/>
        <end position="2227"/>
    </location>
</feature>
<dbReference type="SUPFAM" id="SSF49265">
    <property type="entry name" value="Fibronectin type III"/>
    <property type="match status" value="11"/>
</dbReference>
<sequence length="2764" mass="310246">MQTDSAPLVGVQQAPRVTDERASSVTIEWNADSYECSGFILEYRLEAGSWQQYPRRVACRPGQRTYTGTIDNLPTNSAVDIRVRVVSQQNEQSNPSPEVRARTKCSAPLSPPQALRVDAPSPNEVRLTWARPAKNLWQCDQLNVEIGYRVGNEPEKIVPVSGDQTDYTFPAEPNSRWVIRIRASNQVGASPWSAEQSITTRQGAPGTVRDLRLTTMSPNEVHVQWLPPLVQRGTIVGYDISYRLKHRLACPDEEPQDLSREFVTVYNHKDLDYKLTGLLPYSLYEVKVRARTTELGPEETKEVSTWQQPPSSTPLNLQMNYALERSLSFQWEPVDCSQRHGKITNYEYEIQGLDHWAKLERQVGNTSETKVTIDGLTPFTKYVVVVKAYNSMGGGPNTENLDVMTAKADAPLPPQDLVVNHQGTDFFNVSWLPPYPPYGPHDAYKIRYQLLDAPDWKIFEVPVKDPRLDCQADSPRFCFGIDGLDQGRQYRVQVACRIEGGNYGPWSTVTIANTLQILPDAPRAIELIEKTDHSLHIRWIPPHDPQGVITQYRITYHNLDDPNARPQVVMVDHPTLDYLIDHLTPETTYNISIATGTATRFGPSISTRYTTDPFHIPSVINAPGVTPEGDSALNVEWIGVTDPKNRVRGYIIEIRTADSPVWLEQGSVVPHEGAKRHYVTKVGQLDPDTLYMVRIKVVDKKQRISQASPEAQGRTGCAAPLSPPSNVNVNAPNSKQVRLAWQPPFQGSWRCSKIWFKVEYDNGSGKQMVEVPSGTVEKIFDSGPNTNWKFRVRTENDAGASPWSNELTITSAEGAPGAVDDLDARGTGADKIDVTWKPPKEPNGVITGYTVTYKLKSIGECGDRSASPKTITTQDPKISLDGLLPDSTYEISVVAHTTQAGPQSKIVTATTEEALPTGAPQQSRVSSVTSTRADVSWKEIDCELRNGKITGYVYELVSESEWAENKTATVSSHRVSLDRLVPFTQYRIRVKGVNSKGEGPFSEYVDFLTLPDAPTPPTDLVEEQSFPHAIEISFKPPSPPNGILDSYKIRYTPEGQLNFKEIRVIAEELECSDVAKRLERLCYRLANLDPEQEYEIQVAAHTDRGQWSDWSEKLNAKTQQQNIPVLERELQVDAVRSTSITVKWEGLEPEQAKHVVGYILEYKSENEKDNWQEWNGVTRHRNRNNEYKVTVRDLEESTEYFFRLRVVGKNDKRGAPGPELKAITLCGRPEEAPRNVQLESVDFENVHLTWEAPDEESFKCDSVVFVVDYQNTTGRGTFEVEIDEPSELTLPTVPGTKWEIRMRTETREDGERPQHSQWSNRATLNTKSLPGELFVQVDVLGPDSAKVVWDLTDPDQKWDYGVDVTYQLKKLGGCQESASGDHEPITKYNVQEREIILDDLKPGSEYEVSVTPRKPPSLQSSIETPKTIRKFKTDVALPSGTPTNLRVDVRRDTELGFKWDPPACVDQNGQITQYEFELVGMEEWNEGTREGVTPRTTTLIDQLQPGSLYKMRVRAYTSAGAGPWSEPLEVRTTGTELGAPRELTAVQTKATKVQLTWLPPYPERAPVTAYKIRYSPRADDSNPEYIELSGDELSCDGYQSPIITSDNLCATVTGLQPSTTYRFAVQAQSSSGKWGEWSPDYFATTRQDDNELLGGSLKLLSAGHDNLKVHWSPPAVIGDKIDKYLLNISVASSLDENPKGFSTQGKSRDFHFRDLKPVTQYNVTLEGTMEGKRIWLISNVFATTDFTAGLLSWLPAPTDLHLIEKSDTMLHVDWQPPEVYIPEHRDLITHYRVTIAPFDEYTKELGPAKTYTVPFHGNSIKFTDLTPETIYNITVQAGTDSGYGEILWGTYSTLATGERHVLRLKNRTPTTLHVEWDPVWGMNHNGYILTARPIDSVFKYVRLNSIKTFEVHPHETSYIIPKLDPSTTYNVTLVPRGMNDRASGVYSTLPPGWFLVKNLKHCDKTLYATSMSWEPVELNMATHYQVRYLKLNDNNALWVNESERRREDLLCPKDPCNRLCYLVFNMEHNPNDYVFQVRAKVDGQWNRWRTAGRMTVSEPEEVKENCCIVPPPYMVKNIGSVGTWWEVDVNPAATDQNITRYYVVVDEREPAGDTNWTYLTDKVTAHRHQIPYYVAASFSTETLTEPKKIRLGDGTVIGGYLNYPLEKGKKYNYEIYTVWSVNGAPVVGRLRATPFLAASGWPWWWLLLLLLLLLLSILLCCLLLWCLKGKHRRSMKEHYAMMTNGERDRLIGAKDSNLESGLRALEQRVDGLSRNAGDFEKGYTRGYSEANKFQSGADARRRMDQHGGEEDFNKGYSKAVNDFGLRGMTTSMKDLASKGQSTAGYSAGYMQGFRDGTSGAYGNAISTSLLRTLEERYPNDDLFRQGYIDGFKEGAGSGEKRTFEDSRRLQQSLSELTERLTSLEKSTVKGGAGDEITHSTKIYHVYNQQPEGLGYNATSVQQLQQELEEMNSTSRRSTLRRHYTPGDYLKYDNEGGYSTLGRSRRSLSASALGRESATEQRNRLYSGAGTSYISRGSGLDRTAGPTDTFSRRYNYRSRSDVGSPRRYASQTILDGPRPGPMTPHAKRDALDTLTRELDTLSRSPRAGGYSSDTGYLNDTMRSSRVRGYSNYDYDTLQQSTTSRNEARNASSSSTAAQGATGISVSSPRQAASAASPADSATKKDLDTTHTSSSHQWPENLMDIVNEPKTATYDRYSNSLANLRGGQDDGVKETVEERYQRSYREEHSTGGAGGASSGGQPSAPR</sequence>
<dbReference type="STRING" id="34508.A0A4V5ZYV6"/>
<reference evidence="5 6" key="2">
    <citation type="journal article" date="2019" name="G3 (Bethesda)">
        <title>Hybrid Assembly of the Genome of the Entomopathogenic Nematode Steinernema carpocapsae Identifies the X-Chromosome.</title>
        <authorList>
            <person name="Serra L."/>
            <person name="Macchietto M."/>
            <person name="Macias-Munoz A."/>
            <person name="McGill C.J."/>
            <person name="Rodriguez I.M."/>
            <person name="Rodriguez B."/>
            <person name="Murad R."/>
            <person name="Mortazavi A."/>
        </authorList>
    </citation>
    <scope>NUCLEOTIDE SEQUENCE [LARGE SCALE GENOMIC DNA]</scope>
    <source>
        <strain evidence="5 6">ALL</strain>
    </source>
</reference>
<feature type="domain" description="Fibronectin type-III" evidence="4">
    <location>
        <begin position="1756"/>
        <end position="1859"/>
    </location>
</feature>
<feature type="region of interest" description="Disordered" evidence="2">
    <location>
        <begin position="2719"/>
        <end position="2764"/>
    </location>
</feature>